<keyword evidence="3" id="KW-1185">Reference proteome</keyword>
<dbReference type="eggNOG" id="ENOG502S714">
    <property type="taxonomic scope" value="Eukaryota"/>
</dbReference>
<organism evidence="3">
    <name type="scientific">Selaginella moellendorffii</name>
    <name type="common">Spikemoss</name>
    <dbReference type="NCBI Taxonomy" id="88036"/>
    <lineage>
        <taxon>Eukaryota</taxon>
        <taxon>Viridiplantae</taxon>
        <taxon>Streptophyta</taxon>
        <taxon>Embryophyta</taxon>
        <taxon>Tracheophyta</taxon>
        <taxon>Lycopodiopsida</taxon>
        <taxon>Selaginellales</taxon>
        <taxon>Selaginellaceae</taxon>
        <taxon>Selaginella</taxon>
    </lineage>
</organism>
<gene>
    <name evidence="2" type="ORF">SELMODRAFT_409810</name>
</gene>
<dbReference type="KEGG" id="smo:SELMODRAFT_409810"/>
<protein>
    <recommendedName>
        <fullName evidence="1">DUF7722 domain-containing protein</fullName>
    </recommendedName>
</protein>
<name>D8RCI6_SELML</name>
<dbReference type="PANTHER" id="PTHR33513">
    <property type="entry name" value="OS06G0523300 PROTEIN"/>
    <property type="match status" value="1"/>
</dbReference>
<dbReference type="InterPro" id="IPR056139">
    <property type="entry name" value="DUF7722"/>
</dbReference>
<accession>D8RCI6</accession>
<dbReference type="InParanoid" id="D8RCI6"/>
<reference evidence="2 3" key="1">
    <citation type="journal article" date="2011" name="Science">
        <title>The Selaginella genome identifies genetic changes associated with the evolution of vascular plants.</title>
        <authorList>
            <person name="Banks J.A."/>
            <person name="Nishiyama T."/>
            <person name="Hasebe M."/>
            <person name="Bowman J.L."/>
            <person name="Gribskov M."/>
            <person name="dePamphilis C."/>
            <person name="Albert V.A."/>
            <person name="Aono N."/>
            <person name="Aoyama T."/>
            <person name="Ambrose B.A."/>
            <person name="Ashton N.W."/>
            <person name="Axtell M.J."/>
            <person name="Barker E."/>
            <person name="Barker M.S."/>
            <person name="Bennetzen J.L."/>
            <person name="Bonawitz N.D."/>
            <person name="Chapple C."/>
            <person name="Cheng C."/>
            <person name="Correa L.G."/>
            <person name="Dacre M."/>
            <person name="DeBarry J."/>
            <person name="Dreyer I."/>
            <person name="Elias M."/>
            <person name="Engstrom E.M."/>
            <person name="Estelle M."/>
            <person name="Feng L."/>
            <person name="Finet C."/>
            <person name="Floyd S.K."/>
            <person name="Frommer W.B."/>
            <person name="Fujita T."/>
            <person name="Gramzow L."/>
            <person name="Gutensohn M."/>
            <person name="Harholt J."/>
            <person name="Hattori M."/>
            <person name="Heyl A."/>
            <person name="Hirai T."/>
            <person name="Hiwatashi Y."/>
            <person name="Ishikawa M."/>
            <person name="Iwata M."/>
            <person name="Karol K.G."/>
            <person name="Koehler B."/>
            <person name="Kolukisaoglu U."/>
            <person name="Kubo M."/>
            <person name="Kurata T."/>
            <person name="Lalonde S."/>
            <person name="Li K."/>
            <person name="Li Y."/>
            <person name="Litt A."/>
            <person name="Lyons E."/>
            <person name="Manning G."/>
            <person name="Maruyama T."/>
            <person name="Michael T.P."/>
            <person name="Mikami K."/>
            <person name="Miyazaki S."/>
            <person name="Morinaga S."/>
            <person name="Murata T."/>
            <person name="Mueller-Roeber B."/>
            <person name="Nelson D.R."/>
            <person name="Obara M."/>
            <person name="Oguri Y."/>
            <person name="Olmstead R.G."/>
            <person name="Onodera N."/>
            <person name="Petersen B.L."/>
            <person name="Pils B."/>
            <person name="Prigge M."/>
            <person name="Rensing S.A."/>
            <person name="Riano-Pachon D.M."/>
            <person name="Roberts A.W."/>
            <person name="Sato Y."/>
            <person name="Scheller H.V."/>
            <person name="Schulz B."/>
            <person name="Schulz C."/>
            <person name="Shakirov E.V."/>
            <person name="Shibagaki N."/>
            <person name="Shinohara N."/>
            <person name="Shippen D.E."/>
            <person name="Soerensen I."/>
            <person name="Sotooka R."/>
            <person name="Sugimoto N."/>
            <person name="Sugita M."/>
            <person name="Sumikawa N."/>
            <person name="Tanurdzic M."/>
            <person name="Theissen G."/>
            <person name="Ulvskov P."/>
            <person name="Wakazuki S."/>
            <person name="Weng J.K."/>
            <person name="Willats W.W."/>
            <person name="Wipf D."/>
            <person name="Wolf P.G."/>
            <person name="Yang L."/>
            <person name="Zimmer A.D."/>
            <person name="Zhu Q."/>
            <person name="Mitros T."/>
            <person name="Hellsten U."/>
            <person name="Loque D."/>
            <person name="Otillar R."/>
            <person name="Salamov A."/>
            <person name="Schmutz J."/>
            <person name="Shapiro H."/>
            <person name="Lindquist E."/>
            <person name="Lucas S."/>
            <person name="Rokhsar D."/>
            <person name="Grigoriev I.V."/>
        </authorList>
    </citation>
    <scope>NUCLEOTIDE SEQUENCE [LARGE SCALE GENOMIC DNA]</scope>
</reference>
<dbReference type="AlphaFoldDB" id="D8RCI6"/>
<evidence type="ECO:0000313" key="3">
    <source>
        <dbReference type="Proteomes" id="UP000001514"/>
    </source>
</evidence>
<evidence type="ECO:0000259" key="1">
    <source>
        <dbReference type="Pfam" id="PF24847"/>
    </source>
</evidence>
<sequence length="191" mass="22009">MPINPEDHHHHHRASPRLPTLRQVLGWIDKKPKEQESELATTDRLFHLFEEEERGKEMASSAAAFTTILPAAKCPYSAVAKNPAVPYVFQMPLHYPRYTKAEYEAMPEWQLDRLFEEYGLSALITGALRDKRDYAIGAFLWKNGTPVSIITNPRWFRFSRGQITYGEALAVISRHGGYKAWEKRDERRGPA</sequence>
<proteinExistence type="predicted"/>
<dbReference type="Proteomes" id="UP000001514">
    <property type="component" value="Unassembled WGS sequence"/>
</dbReference>
<feature type="domain" description="DUF7722" evidence="1">
    <location>
        <begin position="95"/>
        <end position="142"/>
    </location>
</feature>
<evidence type="ECO:0000313" key="2">
    <source>
        <dbReference type="EMBL" id="EFJ30135.1"/>
    </source>
</evidence>
<dbReference type="HOGENOM" id="CLU_1423723_0_0_1"/>
<dbReference type="Gramene" id="EFJ30135">
    <property type="protein sequence ID" value="EFJ30135"/>
    <property type="gene ID" value="SELMODRAFT_409810"/>
</dbReference>
<dbReference type="Pfam" id="PF24847">
    <property type="entry name" value="DUF7722"/>
    <property type="match status" value="1"/>
</dbReference>
<dbReference type="EMBL" id="GL377576">
    <property type="protein sequence ID" value="EFJ30135.1"/>
    <property type="molecule type" value="Genomic_DNA"/>
</dbReference>
<dbReference type="PANTHER" id="PTHR33513:SF4">
    <property type="entry name" value="GB|AAF04428.1"/>
    <property type="match status" value="1"/>
</dbReference>